<comment type="caution">
    <text evidence="9">The sequence shown here is derived from an EMBL/GenBank/DDBJ whole genome shotgun (WGS) entry which is preliminary data.</text>
</comment>
<keyword evidence="7 8" id="KW-0472">Membrane</keyword>
<evidence type="ECO:0000313" key="10">
    <source>
        <dbReference type="Proteomes" id="UP000789405"/>
    </source>
</evidence>
<gene>
    <name evidence="9" type="ORF">DERYTH_LOCUS12998</name>
</gene>
<comment type="subcellular location">
    <subcellularLocation>
        <location evidence="1">Cell membrane</location>
        <topology evidence="1">Multi-pass membrane protein</topology>
    </subcellularLocation>
</comment>
<dbReference type="AlphaFoldDB" id="A0A9N9HQY4"/>
<name>A0A9N9HQY4_9GLOM</name>
<feature type="transmembrane region" description="Helical" evidence="8">
    <location>
        <begin position="20"/>
        <end position="43"/>
    </location>
</feature>
<feature type="transmembrane region" description="Helical" evidence="8">
    <location>
        <begin position="228"/>
        <end position="246"/>
    </location>
</feature>
<dbReference type="Pfam" id="PF25539">
    <property type="entry name" value="Bestrophin_2"/>
    <property type="match status" value="1"/>
</dbReference>
<keyword evidence="6" id="KW-0406">Ion transport</keyword>
<dbReference type="OrthoDB" id="1368at2759"/>
<accession>A0A9N9HQY4</accession>
<reference evidence="9" key="1">
    <citation type="submission" date="2021-06" db="EMBL/GenBank/DDBJ databases">
        <authorList>
            <person name="Kallberg Y."/>
            <person name="Tangrot J."/>
            <person name="Rosling A."/>
        </authorList>
    </citation>
    <scope>NUCLEOTIDE SEQUENCE</scope>
    <source>
        <strain evidence="9">MA453B</strain>
    </source>
</reference>
<keyword evidence="5 8" id="KW-1133">Transmembrane helix</keyword>
<feature type="transmembrane region" description="Helical" evidence="8">
    <location>
        <begin position="266"/>
        <end position="299"/>
    </location>
</feature>
<dbReference type="GO" id="GO:0005254">
    <property type="term" value="F:chloride channel activity"/>
    <property type="evidence" value="ECO:0007669"/>
    <property type="project" value="InterPro"/>
</dbReference>
<feature type="transmembrane region" description="Helical" evidence="8">
    <location>
        <begin position="55"/>
        <end position="74"/>
    </location>
</feature>
<dbReference type="GO" id="GO:0005886">
    <property type="term" value="C:plasma membrane"/>
    <property type="evidence" value="ECO:0007669"/>
    <property type="project" value="UniProtKB-SubCell"/>
</dbReference>
<dbReference type="EMBL" id="CAJVPY010008828">
    <property type="protein sequence ID" value="CAG8701184.1"/>
    <property type="molecule type" value="Genomic_DNA"/>
</dbReference>
<keyword evidence="4 8" id="KW-0812">Transmembrane</keyword>
<protein>
    <submittedName>
        <fullName evidence="9">14614_t:CDS:1</fullName>
    </submittedName>
</protein>
<proteinExistence type="predicted"/>
<organism evidence="9 10">
    <name type="scientific">Dentiscutata erythropus</name>
    <dbReference type="NCBI Taxonomy" id="1348616"/>
    <lineage>
        <taxon>Eukaryota</taxon>
        <taxon>Fungi</taxon>
        <taxon>Fungi incertae sedis</taxon>
        <taxon>Mucoromycota</taxon>
        <taxon>Glomeromycotina</taxon>
        <taxon>Glomeromycetes</taxon>
        <taxon>Diversisporales</taxon>
        <taxon>Gigasporaceae</taxon>
        <taxon>Dentiscutata</taxon>
    </lineage>
</organism>
<evidence type="ECO:0000256" key="7">
    <source>
        <dbReference type="ARBA" id="ARBA00023136"/>
    </source>
</evidence>
<evidence type="ECO:0000256" key="6">
    <source>
        <dbReference type="ARBA" id="ARBA00023065"/>
    </source>
</evidence>
<keyword evidence="3" id="KW-1003">Cell membrane</keyword>
<evidence type="ECO:0000256" key="3">
    <source>
        <dbReference type="ARBA" id="ARBA00022475"/>
    </source>
</evidence>
<evidence type="ECO:0000256" key="4">
    <source>
        <dbReference type="ARBA" id="ARBA00022692"/>
    </source>
</evidence>
<keyword evidence="10" id="KW-1185">Reference proteome</keyword>
<evidence type="ECO:0000256" key="2">
    <source>
        <dbReference type="ARBA" id="ARBA00022448"/>
    </source>
</evidence>
<dbReference type="PANTHER" id="PTHR33281:SF19">
    <property type="entry name" value="VOLTAGE-DEPENDENT ANION CHANNEL-FORMING PROTEIN YNEE"/>
    <property type="match status" value="1"/>
</dbReference>
<dbReference type="PANTHER" id="PTHR33281">
    <property type="entry name" value="UPF0187 PROTEIN YNEE"/>
    <property type="match status" value="1"/>
</dbReference>
<dbReference type="Proteomes" id="UP000789405">
    <property type="component" value="Unassembled WGS sequence"/>
</dbReference>
<sequence>MNVEYYKPSLLNVFRFKGSIIPNVILQTLIITLFTAIITGVHITTNIKLSIPESLILIPVTGFSISLLLTYRLNSACNTYMESRKTWSGVVVCIRNITRLIWVDIRSANETDKKEEKEILIEKRAAIRLLVGFAFALKHFLRGEDGNILEDIKPYLSVRSHLPGFEILNQLEIITDNQTPKTLHFINKKKQPVQPFIDLKHNLPLEITLYISSYVTTQFRKKRIEVPMANVLLAMINEMVLYITRFERILKTPLPLAFSIHLYQTLWIYCLSLPFQFVAIVGWLTIVIVFFVAFILFGVERIAAEVENPFGDGYNHFDLDYFCETIKREVSDILKHEPPDDSHWVFDFESSSFTNDITQSKEDVNANNEIHE</sequence>
<evidence type="ECO:0000256" key="5">
    <source>
        <dbReference type="ARBA" id="ARBA00022989"/>
    </source>
</evidence>
<keyword evidence="2" id="KW-0813">Transport</keyword>
<dbReference type="InterPro" id="IPR044669">
    <property type="entry name" value="YneE/VCCN1/2-like"/>
</dbReference>
<evidence type="ECO:0000256" key="8">
    <source>
        <dbReference type="SAM" id="Phobius"/>
    </source>
</evidence>
<evidence type="ECO:0000313" key="9">
    <source>
        <dbReference type="EMBL" id="CAG8701184.1"/>
    </source>
</evidence>
<evidence type="ECO:0000256" key="1">
    <source>
        <dbReference type="ARBA" id="ARBA00004651"/>
    </source>
</evidence>